<comment type="caution">
    <text evidence="5">The sequence shown here is derived from an EMBL/GenBank/DDBJ whole genome shotgun (WGS) entry which is preliminary data.</text>
</comment>
<feature type="region of interest" description="Disordered" evidence="1">
    <location>
        <begin position="1716"/>
        <end position="1757"/>
    </location>
</feature>
<feature type="compositionally biased region" description="Basic residues" evidence="1">
    <location>
        <begin position="899"/>
        <end position="910"/>
    </location>
</feature>
<feature type="region of interest" description="Disordered" evidence="1">
    <location>
        <begin position="851"/>
        <end position="910"/>
    </location>
</feature>
<evidence type="ECO:0000259" key="2">
    <source>
        <dbReference type="Pfam" id="PF24340"/>
    </source>
</evidence>
<feature type="compositionally biased region" description="Low complexity" evidence="1">
    <location>
        <begin position="1724"/>
        <end position="1745"/>
    </location>
</feature>
<gene>
    <name evidence="5" type="ORF">DNG_01852</name>
</gene>
<feature type="compositionally biased region" description="Low complexity" evidence="1">
    <location>
        <begin position="473"/>
        <end position="501"/>
    </location>
</feature>
<feature type="compositionally biased region" description="Polar residues" evidence="1">
    <location>
        <begin position="739"/>
        <end position="750"/>
    </location>
</feature>
<feature type="compositionally biased region" description="Acidic residues" evidence="1">
    <location>
        <begin position="149"/>
        <end position="158"/>
    </location>
</feature>
<feature type="compositionally biased region" description="Polar residues" evidence="1">
    <location>
        <begin position="362"/>
        <end position="371"/>
    </location>
</feature>
<evidence type="ECO:0000256" key="1">
    <source>
        <dbReference type="SAM" id="MobiDB-lite"/>
    </source>
</evidence>
<feature type="domain" description="DBL homology" evidence="2">
    <location>
        <begin position="914"/>
        <end position="1114"/>
    </location>
</feature>
<reference evidence="5" key="1">
    <citation type="submission" date="2018-03" db="EMBL/GenBank/DDBJ databases">
        <authorList>
            <person name="Guldener U."/>
        </authorList>
    </citation>
    <scope>NUCLEOTIDE SEQUENCE</scope>
</reference>
<accession>A0AAE8MRH5</accession>
<feature type="domain" description="PH" evidence="4">
    <location>
        <begin position="1513"/>
        <end position="1639"/>
    </location>
</feature>
<proteinExistence type="predicted"/>
<feature type="compositionally biased region" description="Basic residues" evidence="1">
    <location>
        <begin position="200"/>
        <end position="209"/>
    </location>
</feature>
<feature type="compositionally biased region" description="Basic and acidic residues" evidence="1">
    <location>
        <begin position="210"/>
        <end position="219"/>
    </location>
</feature>
<feature type="compositionally biased region" description="Basic and acidic residues" evidence="1">
    <location>
        <begin position="751"/>
        <end position="775"/>
    </location>
</feature>
<feature type="compositionally biased region" description="Basic residues" evidence="1">
    <location>
        <begin position="398"/>
        <end position="407"/>
    </location>
</feature>
<dbReference type="InterPro" id="IPR056223">
    <property type="entry name" value="PH_24"/>
</dbReference>
<feature type="compositionally biased region" description="Low complexity" evidence="1">
    <location>
        <begin position="129"/>
        <end position="141"/>
    </location>
</feature>
<feature type="compositionally biased region" description="Polar residues" evidence="1">
    <location>
        <begin position="409"/>
        <end position="421"/>
    </location>
</feature>
<feature type="compositionally biased region" description="Acidic residues" evidence="1">
    <location>
        <begin position="1433"/>
        <end position="1457"/>
    </location>
</feature>
<dbReference type="Proteomes" id="UP001187682">
    <property type="component" value="Unassembled WGS sequence"/>
</dbReference>
<feature type="compositionally biased region" description="Low complexity" evidence="1">
    <location>
        <begin position="1483"/>
        <end position="1494"/>
    </location>
</feature>
<dbReference type="InterPro" id="IPR056222">
    <property type="entry name" value="PH_23"/>
</dbReference>
<organism evidence="5 6">
    <name type="scientific">Cephalotrichum gorgonifer</name>
    <dbReference type="NCBI Taxonomy" id="2041049"/>
    <lineage>
        <taxon>Eukaryota</taxon>
        <taxon>Fungi</taxon>
        <taxon>Dikarya</taxon>
        <taxon>Ascomycota</taxon>
        <taxon>Pezizomycotina</taxon>
        <taxon>Sordariomycetes</taxon>
        <taxon>Hypocreomycetidae</taxon>
        <taxon>Microascales</taxon>
        <taxon>Microascaceae</taxon>
        <taxon>Cephalotrichum</taxon>
    </lineage>
</organism>
<feature type="compositionally biased region" description="Basic and acidic residues" evidence="1">
    <location>
        <begin position="670"/>
        <end position="699"/>
    </location>
</feature>
<protein>
    <submittedName>
        <fullName evidence="5">Uncharacterized protein</fullName>
    </submittedName>
</protein>
<dbReference type="InterPro" id="IPR056416">
    <property type="entry name" value="DH_2_fung"/>
</dbReference>
<feature type="region of interest" description="Disordered" evidence="1">
    <location>
        <begin position="129"/>
        <end position="549"/>
    </location>
</feature>
<feature type="compositionally biased region" description="Basic and acidic residues" evidence="1">
    <location>
        <begin position="427"/>
        <end position="441"/>
    </location>
</feature>
<keyword evidence="6" id="KW-1185">Reference proteome</keyword>
<feature type="compositionally biased region" description="Polar residues" evidence="1">
    <location>
        <begin position="1273"/>
        <end position="1289"/>
    </location>
</feature>
<feature type="region of interest" description="Disordered" evidence="1">
    <location>
        <begin position="1372"/>
        <end position="1457"/>
    </location>
</feature>
<evidence type="ECO:0000313" key="5">
    <source>
        <dbReference type="EMBL" id="SPN98811.1"/>
    </source>
</evidence>
<dbReference type="Pfam" id="PF24345">
    <property type="entry name" value="PH_24"/>
    <property type="match status" value="1"/>
</dbReference>
<feature type="region of interest" description="Disordered" evidence="1">
    <location>
        <begin position="1"/>
        <end position="92"/>
    </location>
</feature>
<feature type="region of interest" description="Disordered" evidence="1">
    <location>
        <begin position="1469"/>
        <end position="1516"/>
    </location>
</feature>
<sequence>MPSPDPDDPSLPATGASQESVGAPGATPNATTPRRKPAEGGTTPKSAPAAGARHRAASKPGEAPPPPTLLVDFLRGRPSPARLTAKKQRRASIDAVKAEIQLEMRQSAVRRLQQPGGVKDRVKTWQKANAAAMAKGDPAAAPSEPTDVAFDDEEMSVTEEDRVRIKMRKRRASAPKEAAKKLANSSGGTGTEPETPTPTPKRKTPPKKRVVSDDHWMDKKNKKASPPRPRKPAKGKSPQPGPTPLTMNFLQRTAGTAGNPPSSKKVRSWAKDVDNTAPEDSPGGLRQKARASKSGDFDEDVDSLIYNDDTGTNSHQSSSTYLSRPRRPAKSETELDDDGIRVTPMRVGDRRRRDAPPDTERGTSSVPSTRTDPPDDGIRVRPIPETSAGGVGLGRKESRQKKSRKPSRTLPSVSASLSLHDTSPYDLVHDKAHDTESHTESEVPTLDPQTPTRRKVSTSKPRMGQRSKTSVPTEVTDVTQTTQTTETTETTESTETTGTTEADSRPKMAGARSVGGTSVESSREPDEEARDGAKSLAEIPFGKSAFSELDLPLGADARNSSIKRKPQRNASFSATKVLKKVVTGGKKIIHETVDPPKTVANKPPSIETWLTHTVDPFVDGSSDPAPNPAQTRKSVEKEWAEESQGRQPPPGKTTPRKVSSRQEPTPAVSKNDEAITPKAMKEVSDVAKDEAKHPHEPAKKTPPSGGLKRKGATRSNASPVKPGAGRFFRDALKDAFKGQSANQLFTQTSYESREERKYKVDEDEDYRRYDDDYPPRRSMGSHQRSHSPDSYDSRDFEDDQTTSTSSLPELRRRPPTNGFHELSTIVSEESNSSYGDTLSTLSQTTITQTTALTGESELSRQSSQKSRSGLKRRLTKHSDLVSVLSAPGNASVPQGVRNSRSRPSVRRTRSKHGTITIDDLLHEFEDDEYLYSRELKTLVDGVIPVLLNYAASESADLLSVFGPNSPGRKVDAMSKAVVGMGISLEKLKNAHRRAPLADVHKLVSWLKTVVSIYRDYLNAWRLGFEDLVVNLAPASDIPDDDDSLLNALPRNADGDIVNEDGERVDVAHLLRRPIFRLKMMTSFVKGAHAILAMESTQDLVSLFEALQEHARKRHKEERARVIDEDAATTDTTRARDLRTLAPLDHIRIDPNLQVNAKDDFALSVSHSNGQRMECRVELIYRDKPSVPSHPGELLIRQTGSGRRSWLLFPPVPLTLVSARRSDIRGELVAMIRGTHNGRQWHELFWLSTDDDVQISEWLDMLGTNPIPPHVTDIKTTSTSPEPESPQQRSADVPVGGRPAEAGLSSPDRVPPSPPTDPRVSLPSRYRPRNWDRSPPAEVTELPTDDQSPPNTKAHELSQPLIPQIEVIEVQSSQGPNTTPYREDGAPPPPVHRTFVSKKNTLLLQPPSDTRVKRRTSSPLKHEYTPSDGSSESEISDESGSESESESESDIDSIDIPDTEVGFSIRKEPEVAPSSISEGPHIPDVSCSVISDDSITPSNSASQVGLGPNRPGTSQDGPRFVCAVSHWSDKKGAWKDLSKELCTIIVSPGRMEAFSLKATSDGKPLIGLDLTPLVLIRKSNALDFEVRTALMEHSKLLSIGGGTFRFRNTTQEECLSLYAAVHEARLKNEKYIKLENEARFKSFGERRPGTEGGDDGSSSSRRRSWFGRKNSYRASARAPARSHEDASTVPSTASASSFLRRFTGGVNMTFNIGRSSVEKQNQSRAGSVSFYTSSSSAGGSFPRSPSISINESGRGDPIITPENIPIRLHLLVSASKWEDYGNCRLQVRRPPEGWHQELRANHGLEKRITVTTDPKKKEEEPRVILDAVLGSGCFGTMGTRGIVCSVWEEMRDEFGRAGVIPQTNSPGGSVKKWCFQLGGVGNAGWLLALLHEEVVRA</sequence>
<feature type="compositionally biased region" description="Basic and acidic residues" evidence="1">
    <location>
        <begin position="633"/>
        <end position="644"/>
    </location>
</feature>
<feature type="compositionally biased region" description="Basic and acidic residues" evidence="1">
    <location>
        <begin position="727"/>
        <end position="736"/>
    </location>
</feature>
<feature type="region of interest" description="Disordered" evidence="1">
    <location>
        <begin position="589"/>
        <end position="818"/>
    </location>
</feature>
<dbReference type="Pfam" id="PF24344">
    <property type="entry name" value="PH_23"/>
    <property type="match status" value="1"/>
</dbReference>
<evidence type="ECO:0000259" key="3">
    <source>
        <dbReference type="Pfam" id="PF24344"/>
    </source>
</evidence>
<feature type="region of interest" description="Disordered" evidence="1">
    <location>
        <begin position="1263"/>
        <end position="1354"/>
    </location>
</feature>
<feature type="compositionally biased region" description="Polar residues" evidence="1">
    <location>
        <begin position="245"/>
        <end position="262"/>
    </location>
</feature>
<evidence type="ECO:0000259" key="4">
    <source>
        <dbReference type="Pfam" id="PF24345"/>
    </source>
</evidence>
<feature type="compositionally biased region" description="Polar residues" evidence="1">
    <location>
        <begin position="309"/>
        <end position="322"/>
    </location>
</feature>
<feature type="region of interest" description="Disordered" evidence="1">
    <location>
        <begin position="1642"/>
        <end position="1663"/>
    </location>
</feature>
<dbReference type="EMBL" id="ONZQ02000002">
    <property type="protein sequence ID" value="SPN98811.1"/>
    <property type="molecule type" value="Genomic_DNA"/>
</dbReference>
<evidence type="ECO:0000313" key="6">
    <source>
        <dbReference type="Proteomes" id="UP001187682"/>
    </source>
</evidence>
<name>A0AAE8MRH5_9PEZI</name>
<feature type="domain" description="PH" evidence="3">
    <location>
        <begin position="1128"/>
        <end position="1268"/>
    </location>
</feature>
<feature type="compositionally biased region" description="Basic and acidic residues" evidence="1">
    <location>
        <begin position="347"/>
        <end position="361"/>
    </location>
</feature>
<dbReference type="Pfam" id="PF24340">
    <property type="entry name" value="DH_2"/>
    <property type="match status" value="1"/>
</dbReference>
<feature type="compositionally biased region" description="Basic residues" evidence="1">
    <location>
        <begin position="220"/>
        <end position="234"/>
    </location>
</feature>